<dbReference type="AlphaFoldDB" id="D6TIE4"/>
<accession>D6TIE4</accession>
<protein>
    <submittedName>
        <fullName evidence="1">Uncharacterized protein</fullName>
    </submittedName>
</protein>
<dbReference type="OrthoDB" id="9797655at2"/>
<reference evidence="1 2" key="1">
    <citation type="journal article" date="2011" name="Stand. Genomic Sci.">
        <title>Non-contiguous finished genome sequence and contextual data of the filamentous soil bacterium Ktedonobacter racemifer type strain (SOSP1-21).</title>
        <authorList>
            <person name="Chang Y.J."/>
            <person name="Land M."/>
            <person name="Hauser L."/>
            <person name="Chertkov O."/>
            <person name="Del Rio T.G."/>
            <person name="Nolan M."/>
            <person name="Copeland A."/>
            <person name="Tice H."/>
            <person name="Cheng J.F."/>
            <person name="Lucas S."/>
            <person name="Han C."/>
            <person name="Goodwin L."/>
            <person name="Pitluck S."/>
            <person name="Ivanova N."/>
            <person name="Ovchinikova G."/>
            <person name="Pati A."/>
            <person name="Chen A."/>
            <person name="Palaniappan K."/>
            <person name="Mavromatis K."/>
            <person name="Liolios K."/>
            <person name="Brettin T."/>
            <person name="Fiebig A."/>
            <person name="Rohde M."/>
            <person name="Abt B."/>
            <person name="Goker M."/>
            <person name="Detter J.C."/>
            <person name="Woyke T."/>
            <person name="Bristow J."/>
            <person name="Eisen J.A."/>
            <person name="Markowitz V."/>
            <person name="Hugenholtz P."/>
            <person name="Kyrpides N.C."/>
            <person name="Klenk H.P."/>
            <person name="Lapidus A."/>
        </authorList>
    </citation>
    <scope>NUCLEOTIDE SEQUENCE [LARGE SCALE GENOMIC DNA]</scope>
    <source>
        <strain evidence="2">DSM 44963</strain>
    </source>
</reference>
<dbReference type="InParanoid" id="D6TIE4"/>
<dbReference type="RefSeq" id="WP_007905637.1">
    <property type="nucleotide sequence ID" value="NZ_ADVG01000001.1"/>
</dbReference>
<keyword evidence="2" id="KW-1185">Reference proteome</keyword>
<sequence length="145" mass="17061">MGKKDEKTIPRLGKQALRYRFFLNPYRDARFSKCPQCANKTGQRKLPLFIHINPKQPLLLNKTCRYCPHCDLLIAHQNELDEIITRVFTVLDPEIVGNQYLVIGTLDRTDWKRIDQQKLPVQDSIEALHDFKEVVIFKPMGGWRR</sequence>
<dbReference type="eggNOG" id="ENOG5032U82">
    <property type="taxonomic scope" value="Bacteria"/>
</dbReference>
<organism evidence="1 2">
    <name type="scientific">Ktedonobacter racemifer DSM 44963</name>
    <dbReference type="NCBI Taxonomy" id="485913"/>
    <lineage>
        <taxon>Bacteria</taxon>
        <taxon>Bacillati</taxon>
        <taxon>Chloroflexota</taxon>
        <taxon>Ktedonobacteria</taxon>
        <taxon>Ktedonobacterales</taxon>
        <taxon>Ktedonobacteraceae</taxon>
        <taxon>Ktedonobacter</taxon>
    </lineage>
</organism>
<evidence type="ECO:0000313" key="1">
    <source>
        <dbReference type="EMBL" id="EFH89201.1"/>
    </source>
</evidence>
<dbReference type="EMBL" id="ADVG01000001">
    <property type="protein sequence ID" value="EFH89201.1"/>
    <property type="molecule type" value="Genomic_DNA"/>
</dbReference>
<gene>
    <name evidence="1" type="ORF">Krac_10743</name>
</gene>
<dbReference type="Proteomes" id="UP000004508">
    <property type="component" value="Unassembled WGS sequence"/>
</dbReference>
<evidence type="ECO:0000313" key="2">
    <source>
        <dbReference type="Proteomes" id="UP000004508"/>
    </source>
</evidence>
<proteinExistence type="predicted"/>
<comment type="caution">
    <text evidence="1">The sequence shown here is derived from an EMBL/GenBank/DDBJ whole genome shotgun (WGS) entry which is preliminary data.</text>
</comment>
<name>D6TIE4_KTERA</name>